<sequence length="325" mass="37679">MFLNQAGYYLLILLERSNFDLIYLAWLWALFKPLCLLLLSLFLLPATILLFIYGSSLFCLIYKHWNRLKAAYSDDLWYGALKTLAILWELQGSIWHGYEVEGLEHIPSEGPVLIVFYHGALPIDFYYLFAKIWLYRNRRVRVVADKFVFKIPGLGTLLEALEIQPSTSATCKSMLEEGHVLAVSPGGVREALFGDHNYQLIWKERRGFAKVAIEAKTTIIPMFTKNVREAVRAMTIGRRFLSYIYEKTRLPLVPIYGMFPVKMITYLGEPIPYDPNVTTEMLVTRVKKEIEYLIETHQHRPGSITRACLDRFSCFSTKRTEIKNE</sequence>
<dbReference type="CDD" id="cd07987">
    <property type="entry name" value="LPLAT_MGAT-like"/>
    <property type="match status" value="1"/>
</dbReference>
<dbReference type="AlphaFoldDB" id="A0A816C2K8"/>
<feature type="domain" description="Phospholipid/glycerol acyltransferase" evidence="2">
    <location>
        <begin position="112"/>
        <end position="227"/>
    </location>
</feature>
<dbReference type="GO" id="GO:0016020">
    <property type="term" value="C:membrane"/>
    <property type="evidence" value="ECO:0007669"/>
    <property type="project" value="TreeGrafter"/>
</dbReference>
<accession>A0A816C2K8</accession>
<dbReference type="PANTHER" id="PTHR22753">
    <property type="entry name" value="TRANSMEMBRANE PROTEIN 68"/>
    <property type="match status" value="1"/>
</dbReference>
<dbReference type="EMBL" id="CAJNOR010007548">
    <property type="protein sequence ID" value="CAF1619201.1"/>
    <property type="molecule type" value="Genomic_DNA"/>
</dbReference>
<feature type="transmembrane region" description="Helical" evidence="1">
    <location>
        <begin position="77"/>
        <end position="98"/>
    </location>
</feature>
<reference evidence="3" key="1">
    <citation type="submission" date="2021-02" db="EMBL/GenBank/DDBJ databases">
        <authorList>
            <person name="Nowell W R."/>
        </authorList>
    </citation>
    <scope>NUCLEOTIDE SEQUENCE</scope>
</reference>
<evidence type="ECO:0000256" key="1">
    <source>
        <dbReference type="SAM" id="Phobius"/>
    </source>
</evidence>
<feature type="transmembrane region" description="Helical" evidence="1">
    <location>
        <begin position="110"/>
        <end position="129"/>
    </location>
</feature>
<gene>
    <name evidence="3" type="ORF">XAT740_LOCUS49996</name>
</gene>
<dbReference type="Proteomes" id="UP000663828">
    <property type="component" value="Unassembled WGS sequence"/>
</dbReference>
<evidence type="ECO:0000259" key="2">
    <source>
        <dbReference type="SMART" id="SM00563"/>
    </source>
</evidence>
<name>A0A816C2K8_ADIRI</name>
<dbReference type="GO" id="GO:0016746">
    <property type="term" value="F:acyltransferase activity"/>
    <property type="evidence" value="ECO:0007669"/>
    <property type="project" value="InterPro"/>
</dbReference>
<dbReference type="SUPFAM" id="SSF69593">
    <property type="entry name" value="Glycerol-3-phosphate (1)-acyltransferase"/>
    <property type="match status" value="1"/>
</dbReference>
<protein>
    <recommendedName>
        <fullName evidence="2">Phospholipid/glycerol acyltransferase domain-containing protein</fullName>
    </recommendedName>
</protein>
<organism evidence="3 4">
    <name type="scientific">Adineta ricciae</name>
    <name type="common">Rotifer</name>
    <dbReference type="NCBI Taxonomy" id="249248"/>
    <lineage>
        <taxon>Eukaryota</taxon>
        <taxon>Metazoa</taxon>
        <taxon>Spiralia</taxon>
        <taxon>Gnathifera</taxon>
        <taxon>Rotifera</taxon>
        <taxon>Eurotatoria</taxon>
        <taxon>Bdelloidea</taxon>
        <taxon>Adinetida</taxon>
        <taxon>Adinetidae</taxon>
        <taxon>Adineta</taxon>
    </lineage>
</organism>
<dbReference type="InterPro" id="IPR002123">
    <property type="entry name" value="Plipid/glycerol_acylTrfase"/>
</dbReference>
<evidence type="ECO:0000313" key="4">
    <source>
        <dbReference type="Proteomes" id="UP000663828"/>
    </source>
</evidence>
<keyword evidence="4" id="KW-1185">Reference proteome</keyword>
<comment type="caution">
    <text evidence="3">The sequence shown here is derived from an EMBL/GenBank/DDBJ whole genome shotgun (WGS) entry which is preliminary data.</text>
</comment>
<keyword evidence="1" id="KW-0812">Transmembrane</keyword>
<keyword evidence="1" id="KW-1133">Transmembrane helix</keyword>
<evidence type="ECO:0000313" key="3">
    <source>
        <dbReference type="EMBL" id="CAF1619201.1"/>
    </source>
</evidence>
<dbReference type="PANTHER" id="PTHR22753:SF14">
    <property type="entry name" value="MONOACYLGLYCEROL_DIACYLGLYCEROL O-ACYLTRANSFERASE"/>
    <property type="match status" value="1"/>
</dbReference>
<dbReference type="SMART" id="SM00563">
    <property type="entry name" value="PlsC"/>
    <property type="match status" value="1"/>
</dbReference>
<proteinExistence type="predicted"/>
<dbReference type="Pfam" id="PF01553">
    <property type="entry name" value="Acyltransferase"/>
    <property type="match status" value="1"/>
</dbReference>
<keyword evidence="1" id="KW-0472">Membrane</keyword>